<dbReference type="Proteomes" id="UP000183894">
    <property type="component" value="Unassembled WGS sequence"/>
</dbReference>
<sequence length="49" mass="5545">MPPISTVLTRRPGVYGVQSNAEIRLLDTFEVLRDQTDDFSTDEASLCTW</sequence>
<evidence type="ECO:0000313" key="2">
    <source>
        <dbReference type="Proteomes" id="UP000183894"/>
    </source>
</evidence>
<evidence type="ECO:0000313" key="1">
    <source>
        <dbReference type="EMBL" id="SEL48102.1"/>
    </source>
</evidence>
<proteinExistence type="predicted"/>
<dbReference type="AlphaFoldDB" id="A0A1H7QJE9"/>
<dbReference type="EMBL" id="FOAD01000005">
    <property type="protein sequence ID" value="SEL48102.1"/>
    <property type="molecule type" value="Genomic_DNA"/>
</dbReference>
<organism evidence="1 2">
    <name type="scientific">Haloferax larsenii</name>
    <dbReference type="NCBI Taxonomy" id="302484"/>
    <lineage>
        <taxon>Archaea</taxon>
        <taxon>Methanobacteriati</taxon>
        <taxon>Methanobacteriota</taxon>
        <taxon>Stenosarchaea group</taxon>
        <taxon>Halobacteria</taxon>
        <taxon>Halobacteriales</taxon>
        <taxon>Haloferacaceae</taxon>
        <taxon>Haloferax</taxon>
    </lineage>
</organism>
<name>A0A1H7QJE9_HALLR</name>
<protein>
    <submittedName>
        <fullName evidence="1">Uncharacterized protein</fullName>
    </submittedName>
</protein>
<reference evidence="1 2" key="1">
    <citation type="submission" date="2016-10" db="EMBL/GenBank/DDBJ databases">
        <authorList>
            <person name="de Groot N.N."/>
        </authorList>
    </citation>
    <scope>NUCLEOTIDE SEQUENCE [LARGE SCALE GENOMIC DNA]</scope>
    <source>
        <strain evidence="1 2">CDM_5</strain>
    </source>
</reference>
<accession>A0A1H7QJE9</accession>
<gene>
    <name evidence="1" type="ORF">SAMN04488691_10548</name>
</gene>